<proteinExistence type="predicted"/>
<gene>
    <name evidence="6" type="ORF">EYH24_04125</name>
</gene>
<feature type="transmembrane region" description="Helical" evidence="5">
    <location>
        <begin position="131"/>
        <end position="150"/>
    </location>
</feature>
<dbReference type="PANTHER" id="PTHR43359:SF1">
    <property type="entry name" value="FORMATE HYDROGENLYASE SUBUNIT 4-RELATED"/>
    <property type="match status" value="1"/>
</dbReference>
<feature type="transmembrane region" description="Helical" evidence="5">
    <location>
        <begin position="251"/>
        <end position="272"/>
    </location>
</feature>
<feature type="transmembrane region" description="Helical" evidence="5">
    <location>
        <begin position="63"/>
        <end position="85"/>
    </location>
</feature>
<organism evidence="6 7">
    <name type="scientific">Thermococcus paralvinellae</name>
    <dbReference type="NCBI Taxonomy" id="582419"/>
    <lineage>
        <taxon>Archaea</taxon>
        <taxon>Methanobacteriati</taxon>
        <taxon>Methanobacteriota</taxon>
        <taxon>Thermococci</taxon>
        <taxon>Thermococcales</taxon>
        <taxon>Thermococcaceae</taxon>
        <taxon>Thermococcus</taxon>
    </lineage>
</organism>
<accession>A0A832ZGS4</accession>
<dbReference type="InterPro" id="IPR018086">
    <property type="entry name" value="NADH_UbQ_OxRdtase_su1_CS"/>
</dbReference>
<dbReference type="PROSITE" id="PS00668">
    <property type="entry name" value="COMPLEX1_ND1_2"/>
    <property type="match status" value="1"/>
</dbReference>
<feature type="transmembrane region" description="Helical" evidence="5">
    <location>
        <begin position="97"/>
        <end position="119"/>
    </location>
</feature>
<dbReference type="InterPro" id="IPR001694">
    <property type="entry name" value="NADH_UbQ_OxRdtase_su1/FPO"/>
</dbReference>
<evidence type="ECO:0000256" key="4">
    <source>
        <dbReference type="ARBA" id="ARBA00023136"/>
    </source>
</evidence>
<evidence type="ECO:0000313" key="7">
    <source>
        <dbReference type="Proteomes" id="UP000653692"/>
    </source>
</evidence>
<keyword evidence="4 5" id="KW-0472">Membrane</keyword>
<dbReference type="InterPro" id="IPR052561">
    <property type="entry name" value="ComplexI_Subunit1"/>
</dbReference>
<evidence type="ECO:0000256" key="1">
    <source>
        <dbReference type="ARBA" id="ARBA00004141"/>
    </source>
</evidence>
<feature type="transmembrane region" description="Helical" evidence="5">
    <location>
        <begin position="156"/>
        <end position="182"/>
    </location>
</feature>
<feature type="transmembrane region" description="Helical" evidence="5">
    <location>
        <begin position="6"/>
        <end position="26"/>
    </location>
</feature>
<evidence type="ECO:0000256" key="5">
    <source>
        <dbReference type="SAM" id="Phobius"/>
    </source>
</evidence>
<dbReference type="AlphaFoldDB" id="A0A832ZGS4"/>
<dbReference type="Proteomes" id="UP000653692">
    <property type="component" value="Unassembled WGS sequence"/>
</dbReference>
<protein>
    <submittedName>
        <fullName evidence="6">Hydrogenase</fullName>
    </submittedName>
</protein>
<keyword evidence="3 5" id="KW-1133">Transmembrane helix</keyword>
<dbReference type="GO" id="GO:0005886">
    <property type="term" value="C:plasma membrane"/>
    <property type="evidence" value="ECO:0007669"/>
    <property type="project" value="TreeGrafter"/>
</dbReference>
<keyword evidence="2 5" id="KW-0812">Transmembrane</keyword>
<sequence>MIEKVAFAVISLVVLLLLPPLLDGISRKIKAILQARQGPSLLQTYYDISSLLSMEPVLPTDRLGFIVAPYVAFAAALSAGLVLPFGNFIPVAFTGDIFVFLYVLAIFSISMMIAGFLVNNTYANAGANREMMIILSVEPILGVALGIFALKTHSLSISGILMNLTLTPSVILAFIFLAYFIYVECAFIPFDVAEAETEILEGPFVEYSGRLLGIFKWAMLIKRVVLIWLFVSFLVLPIMKNIVDITSLHGAVVTLIAQLVMLFLFYAMSAVIEATTARMKITPILKQNTIIFAAGLIALAIASVGL</sequence>
<evidence type="ECO:0000256" key="3">
    <source>
        <dbReference type="ARBA" id="ARBA00022989"/>
    </source>
</evidence>
<evidence type="ECO:0000313" key="6">
    <source>
        <dbReference type="EMBL" id="HIP89126.1"/>
    </source>
</evidence>
<feature type="transmembrane region" description="Helical" evidence="5">
    <location>
        <begin position="220"/>
        <end position="239"/>
    </location>
</feature>
<evidence type="ECO:0000256" key="2">
    <source>
        <dbReference type="ARBA" id="ARBA00022692"/>
    </source>
</evidence>
<reference evidence="6" key="1">
    <citation type="journal article" date="2020" name="ISME J.">
        <title>Gammaproteobacteria mediating utilization of methyl-, sulfur- and petroleum organic compounds in deep ocean hydrothermal plumes.</title>
        <authorList>
            <person name="Zhou Z."/>
            <person name="Liu Y."/>
            <person name="Pan J."/>
            <person name="Cron B.R."/>
            <person name="Toner B.M."/>
            <person name="Anantharaman K."/>
            <person name="Breier J.A."/>
            <person name="Dick G.J."/>
            <person name="Li M."/>
        </authorList>
    </citation>
    <scope>NUCLEOTIDE SEQUENCE</scope>
    <source>
        <strain evidence="6">SZUA-1476</strain>
    </source>
</reference>
<dbReference type="PANTHER" id="PTHR43359">
    <property type="entry name" value="FORMATE HYDROGENLYASE SUBUNIT 4"/>
    <property type="match status" value="1"/>
</dbReference>
<comment type="subcellular location">
    <subcellularLocation>
        <location evidence="1">Membrane</location>
        <topology evidence="1">Multi-pass membrane protein</topology>
    </subcellularLocation>
</comment>
<comment type="caution">
    <text evidence="6">The sequence shown here is derived from an EMBL/GenBank/DDBJ whole genome shotgun (WGS) entry which is preliminary data.</text>
</comment>
<name>A0A832ZGS4_9EURY</name>
<feature type="transmembrane region" description="Helical" evidence="5">
    <location>
        <begin position="284"/>
        <end position="304"/>
    </location>
</feature>
<dbReference type="EMBL" id="DQUR01000140">
    <property type="protein sequence ID" value="HIP89126.1"/>
    <property type="molecule type" value="Genomic_DNA"/>
</dbReference>
<dbReference type="Pfam" id="PF00146">
    <property type="entry name" value="NADHdh"/>
    <property type="match status" value="1"/>
</dbReference>